<dbReference type="Pfam" id="PF18598">
    <property type="entry name" value="TetR_C_36"/>
    <property type="match status" value="1"/>
</dbReference>
<keyword evidence="3" id="KW-1185">Reference proteome</keyword>
<dbReference type="Gene3D" id="1.10.357.10">
    <property type="entry name" value="Tetracycline Repressor, domain 2"/>
    <property type="match status" value="1"/>
</dbReference>
<dbReference type="SUPFAM" id="SSF46689">
    <property type="entry name" value="Homeodomain-like"/>
    <property type="match status" value="1"/>
</dbReference>
<dbReference type="RefSeq" id="WP_123224236.1">
    <property type="nucleotide sequence ID" value="NZ_RJSF01000044.1"/>
</dbReference>
<dbReference type="OrthoDB" id="158903at2"/>
<name>A0A3N0GJX6_9ACTN</name>
<accession>A0A3N0GJX6</accession>
<sequence>MARRPTPADAYDAATRTYLAGRRLDMRELAAEIEVSRNTLYRWTGGREQLLQDVIWSLSDATIDRIWAETSRRRGTSRLVEALRRYLVTIVESRALQEFLRNETYVALRLLTSHGSFQDRLVAKVRQLVDEEAARGAFTPRADTELLAYAAVRTMEGFVYNDTVVRSEPEVDQAVKVIRLLLE</sequence>
<dbReference type="EMBL" id="RJSF01000044">
    <property type="protein sequence ID" value="RNM12472.1"/>
    <property type="molecule type" value="Genomic_DNA"/>
</dbReference>
<evidence type="ECO:0000313" key="3">
    <source>
        <dbReference type="Proteomes" id="UP000279994"/>
    </source>
</evidence>
<dbReference type="AlphaFoldDB" id="A0A3N0GJX6"/>
<protein>
    <submittedName>
        <fullName evidence="2">TetR/AcrR family transcriptional regulator</fullName>
    </submittedName>
</protein>
<dbReference type="InterPro" id="IPR041485">
    <property type="entry name" value="TetR_C_36"/>
</dbReference>
<proteinExistence type="predicted"/>
<organism evidence="2 3">
    <name type="scientific">Nocardioides pocheonensis</name>
    <dbReference type="NCBI Taxonomy" id="661485"/>
    <lineage>
        <taxon>Bacteria</taxon>
        <taxon>Bacillati</taxon>
        <taxon>Actinomycetota</taxon>
        <taxon>Actinomycetes</taxon>
        <taxon>Propionibacteriales</taxon>
        <taxon>Nocardioidaceae</taxon>
        <taxon>Nocardioides</taxon>
    </lineage>
</organism>
<feature type="domain" description="QsdR TetR regulatory C-terminal" evidence="1">
    <location>
        <begin position="74"/>
        <end position="182"/>
    </location>
</feature>
<evidence type="ECO:0000259" key="1">
    <source>
        <dbReference type="Pfam" id="PF18598"/>
    </source>
</evidence>
<evidence type="ECO:0000313" key="2">
    <source>
        <dbReference type="EMBL" id="RNM12472.1"/>
    </source>
</evidence>
<gene>
    <name evidence="2" type="ORF">EFL26_17690</name>
</gene>
<comment type="caution">
    <text evidence="2">The sequence shown here is derived from an EMBL/GenBank/DDBJ whole genome shotgun (WGS) entry which is preliminary data.</text>
</comment>
<reference evidence="2 3" key="1">
    <citation type="submission" date="2018-11" db="EMBL/GenBank/DDBJ databases">
        <authorList>
            <person name="Li F."/>
        </authorList>
    </citation>
    <scope>NUCLEOTIDE SEQUENCE [LARGE SCALE GENOMIC DNA]</scope>
    <source>
        <strain evidence="2 3">Gsoil 818</strain>
    </source>
</reference>
<dbReference type="InterPro" id="IPR009057">
    <property type="entry name" value="Homeodomain-like_sf"/>
</dbReference>
<dbReference type="Proteomes" id="UP000279994">
    <property type="component" value="Unassembled WGS sequence"/>
</dbReference>